<dbReference type="Pfam" id="PF00501">
    <property type="entry name" value="AMP-binding"/>
    <property type="match status" value="1"/>
</dbReference>
<name>A0A2T2XHZ8_9FIRM</name>
<comment type="similarity">
    <text evidence="1">Belongs to the ATP-dependent AMP-binding enzyme family.</text>
</comment>
<dbReference type="EMBL" id="PXYW01000012">
    <property type="protein sequence ID" value="PSR34109.1"/>
    <property type="molecule type" value="Genomic_DNA"/>
</dbReference>
<dbReference type="Gene3D" id="3.40.50.12780">
    <property type="entry name" value="N-terminal domain of ligase-like"/>
    <property type="match status" value="1"/>
</dbReference>
<dbReference type="InterPro" id="IPR000873">
    <property type="entry name" value="AMP-dep_synth/lig_dom"/>
</dbReference>
<organism evidence="5 6">
    <name type="scientific">Sulfobacillus benefaciens</name>
    <dbReference type="NCBI Taxonomy" id="453960"/>
    <lineage>
        <taxon>Bacteria</taxon>
        <taxon>Bacillati</taxon>
        <taxon>Bacillota</taxon>
        <taxon>Clostridia</taxon>
        <taxon>Eubacteriales</taxon>
        <taxon>Clostridiales Family XVII. Incertae Sedis</taxon>
        <taxon>Sulfobacillus</taxon>
    </lineage>
</organism>
<dbReference type="PANTHER" id="PTHR43201">
    <property type="entry name" value="ACYL-COA SYNTHETASE"/>
    <property type="match status" value="1"/>
</dbReference>
<evidence type="ECO:0000256" key="2">
    <source>
        <dbReference type="ARBA" id="ARBA00022598"/>
    </source>
</evidence>
<dbReference type="AlphaFoldDB" id="A0A2T2XHZ8"/>
<keyword evidence="2" id="KW-0436">Ligase</keyword>
<gene>
    <name evidence="5" type="ORF">C7B46_06840</name>
</gene>
<evidence type="ECO:0000259" key="3">
    <source>
        <dbReference type="Pfam" id="PF00501"/>
    </source>
</evidence>
<dbReference type="InterPro" id="IPR042099">
    <property type="entry name" value="ANL_N_sf"/>
</dbReference>
<dbReference type="InterPro" id="IPR025110">
    <property type="entry name" value="AMP-bd_C"/>
</dbReference>
<dbReference type="PANTHER" id="PTHR43201:SF5">
    <property type="entry name" value="MEDIUM-CHAIN ACYL-COA LIGASE ACSF2, MITOCHONDRIAL"/>
    <property type="match status" value="1"/>
</dbReference>
<dbReference type="InterPro" id="IPR045851">
    <property type="entry name" value="AMP-bd_C_sf"/>
</dbReference>
<dbReference type="GO" id="GO:0006631">
    <property type="term" value="P:fatty acid metabolic process"/>
    <property type="evidence" value="ECO:0007669"/>
    <property type="project" value="TreeGrafter"/>
</dbReference>
<dbReference type="FunFam" id="3.30.300.30:FF:000008">
    <property type="entry name" value="2,3-dihydroxybenzoate-AMP ligase"/>
    <property type="match status" value="1"/>
</dbReference>
<comment type="caution">
    <text evidence="5">The sequence shown here is derived from an EMBL/GenBank/DDBJ whole genome shotgun (WGS) entry which is preliminary data.</text>
</comment>
<dbReference type="Proteomes" id="UP000242972">
    <property type="component" value="Unassembled WGS sequence"/>
</dbReference>
<feature type="domain" description="AMP-binding enzyme C-terminal" evidence="4">
    <location>
        <begin position="425"/>
        <end position="500"/>
    </location>
</feature>
<dbReference type="InterPro" id="IPR020845">
    <property type="entry name" value="AMP-binding_CS"/>
</dbReference>
<evidence type="ECO:0000313" key="6">
    <source>
        <dbReference type="Proteomes" id="UP000242972"/>
    </source>
</evidence>
<evidence type="ECO:0000259" key="4">
    <source>
        <dbReference type="Pfam" id="PF13193"/>
    </source>
</evidence>
<evidence type="ECO:0008006" key="7">
    <source>
        <dbReference type="Google" id="ProtNLM"/>
    </source>
</evidence>
<feature type="domain" description="AMP-dependent synthetase/ligase" evidence="3">
    <location>
        <begin position="15"/>
        <end position="375"/>
    </location>
</feature>
<dbReference type="PROSITE" id="PS00455">
    <property type="entry name" value="AMP_BINDING"/>
    <property type="match status" value="1"/>
</dbReference>
<evidence type="ECO:0000256" key="1">
    <source>
        <dbReference type="ARBA" id="ARBA00006432"/>
    </source>
</evidence>
<sequence length="527" mass="58155">MQLAMTFPYLFRCAMHTHPNKVALKEDESGEQWTFGDIASRANRLSRALVALGIGARDRVAILSRNTPFFVEQYYAITQIGAVAVPLNFRLTAFELGTQLGDARPIAVIFDSEFFDLVKQLQNLNNMVKYWIGSDSQDPSIVGYQKLMRSEHDDTDLPFHNLTADAPCAILFTAGTTGRAKGAVRSHQAVVWTIFSYALGLKTDAESVYVGVPPFFHIAGSECTLFPVLMQGGTAITMRHFEASRFLHVVESERATHLFVVPSMAIQLLQQDWEPYDLRSVKVWFSASAPLPSVIRESLRQSLPGISLINGIGSTEASPIANLTTEYMDGKPGHCVGKSWLGSEVAVMDDLGNMVPANVVGNLAVQTMGTMTGYLDNEEATTKAFTGSWYLTGDLAFKDADGFVHLVDRKRDMIISGGENIYAAEVEDAIYRVPGVAEVAVVGKAHPLWGEVPVAFVVRKVQENVTESDILAQCHTHLASYKTPKEIIFVDSLPRNTFGKVMKWQLRDHYRMRGEVDNNGHIDSATV</sequence>
<reference evidence="5 6" key="1">
    <citation type="journal article" date="2014" name="BMC Genomics">
        <title>Comparison of environmental and isolate Sulfobacillus genomes reveals diverse carbon, sulfur, nitrogen, and hydrogen metabolisms.</title>
        <authorList>
            <person name="Justice N.B."/>
            <person name="Norman A."/>
            <person name="Brown C.T."/>
            <person name="Singh A."/>
            <person name="Thomas B.C."/>
            <person name="Banfield J.F."/>
        </authorList>
    </citation>
    <scope>NUCLEOTIDE SEQUENCE [LARGE SCALE GENOMIC DNA]</scope>
    <source>
        <strain evidence="5">AMDSBA4</strain>
    </source>
</reference>
<evidence type="ECO:0000313" key="5">
    <source>
        <dbReference type="EMBL" id="PSR34109.1"/>
    </source>
</evidence>
<dbReference type="Pfam" id="PF13193">
    <property type="entry name" value="AMP-binding_C"/>
    <property type="match status" value="1"/>
</dbReference>
<dbReference type="GO" id="GO:0031956">
    <property type="term" value="F:medium-chain fatty acid-CoA ligase activity"/>
    <property type="evidence" value="ECO:0007669"/>
    <property type="project" value="TreeGrafter"/>
</dbReference>
<protein>
    <recommendedName>
        <fullName evidence="7">AMP-dependent synthetase</fullName>
    </recommendedName>
</protein>
<accession>A0A2T2XHZ8</accession>
<dbReference type="SUPFAM" id="SSF56801">
    <property type="entry name" value="Acetyl-CoA synthetase-like"/>
    <property type="match status" value="1"/>
</dbReference>
<dbReference type="Gene3D" id="3.30.300.30">
    <property type="match status" value="1"/>
</dbReference>
<proteinExistence type="inferred from homology"/>